<feature type="binding site" evidence="5">
    <location>
        <position position="143"/>
    </location>
    <ligand>
        <name>S-adenosyl-L-methionine</name>
        <dbReference type="ChEBI" id="CHEBI:59789"/>
    </ligand>
</feature>
<keyword evidence="8" id="KW-1185">Reference proteome</keyword>
<protein>
    <recommendedName>
        <fullName evidence="5">Release factor glutamine methyltransferase</fullName>
        <shortName evidence="5">RF MTase</shortName>
        <ecNumber evidence="5">2.1.1.297</ecNumber>
    </recommendedName>
    <alternativeName>
        <fullName evidence="5">N5-glutamine methyltransferase PrmC</fullName>
    </alternativeName>
    <alternativeName>
        <fullName evidence="5">Protein-(glutamine-N5) MTase PrmC</fullName>
    </alternativeName>
    <alternativeName>
        <fullName evidence="5">Protein-glutamine N-methyltransferase PrmC</fullName>
    </alternativeName>
</protein>
<comment type="similarity">
    <text evidence="5">Belongs to the protein N5-glutamine methyltransferase family. PrmC subfamily.</text>
</comment>
<evidence type="ECO:0000256" key="2">
    <source>
        <dbReference type="ARBA" id="ARBA00022679"/>
    </source>
</evidence>
<dbReference type="Gene3D" id="3.40.50.150">
    <property type="entry name" value="Vaccinia Virus protein VP39"/>
    <property type="match status" value="1"/>
</dbReference>
<keyword evidence="1 5" id="KW-0489">Methyltransferase</keyword>
<dbReference type="NCBIfam" id="TIGR00536">
    <property type="entry name" value="hemK_fam"/>
    <property type="match status" value="1"/>
</dbReference>
<dbReference type="HAMAP" id="MF_02126">
    <property type="entry name" value="RF_methyltr_PrmC"/>
    <property type="match status" value="1"/>
</dbReference>
<sequence>MRLKDLQLEFHRALDAIYGVEEVNSFFFLLVAHFFDIKRVDLALSPNIEIASTKGIRNALTALQQQKPIQYIVGETEFFGLPFKVNTNVLIPRPETEELVSWIIEQLRIQNSEFRILDIGTGSGCIAIALAKKLPNTSVYAMDVSEKALEVAKANAKLNEVNITFIKADILNYDYPQLVSEIKNEIEKFDIIVSNPPYVRQQEKASMQPNVLENEPHIALFVEDNNPLVFYEAISDFSKTALKKNGKLFFEINEYLGSSTMNVLHNNNFKNIELKQDIFGKDRMVKGVNF</sequence>
<evidence type="ECO:0000259" key="6">
    <source>
        <dbReference type="Pfam" id="PF05175"/>
    </source>
</evidence>
<dbReference type="Pfam" id="PF05175">
    <property type="entry name" value="MTS"/>
    <property type="match status" value="1"/>
</dbReference>
<keyword evidence="2 5" id="KW-0808">Transferase</keyword>
<organism evidence="7 8">
    <name type="scientific">Hyunsoonleella jejuensis</name>
    <dbReference type="NCBI Taxonomy" id="419940"/>
    <lineage>
        <taxon>Bacteria</taxon>
        <taxon>Pseudomonadati</taxon>
        <taxon>Bacteroidota</taxon>
        <taxon>Flavobacteriia</taxon>
        <taxon>Flavobacteriales</taxon>
        <taxon>Flavobacteriaceae</taxon>
    </lineage>
</organism>
<feature type="binding site" evidence="5">
    <location>
        <begin position="120"/>
        <end position="124"/>
    </location>
    <ligand>
        <name>S-adenosyl-L-methionine</name>
        <dbReference type="ChEBI" id="CHEBI:59789"/>
    </ligand>
</feature>
<dbReference type="GO" id="GO:0102559">
    <property type="term" value="F:peptide chain release factor N(5)-glutamine methyltransferase activity"/>
    <property type="evidence" value="ECO:0007669"/>
    <property type="project" value="UniProtKB-EC"/>
</dbReference>
<dbReference type="SUPFAM" id="SSF53335">
    <property type="entry name" value="S-adenosyl-L-methionine-dependent methyltransferases"/>
    <property type="match status" value="1"/>
</dbReference>
<feature type="domain" description="Methyltransferase small" evidence="6">
    <location>
        <begin position="108"/>
        <end position="204"/>
    </location>
</feature>
<reference evidence="7 8" key="1">
    <citation type="submission" date="2016-10" db="EMBL/GenBank/DDBJ databases">
        <authorList>
            <person name="de Groot N.N."/>
        </authorList>
    </citation>
    <scope>NUCLEOTIDE SEQUENCE [LARGE SCALE GENOMIC DNA]</scope>
    <source>
        <strain evidence="7 8">DSM 21035</strain>
    </source>
</reference>
<dbReference type="Gene3D" id="1.10.8.10">
    <property type="entry name" value="DNA helicase RuvA subunit, C-terminal domain"/>
    <property type="match status" value="1"/>
</dbReference>
<evidence type="ECO:0000256" key="4">
    <source>
        <dbReference type="ARBA" id="ARBA00048391"/>
    </source>
</evidence>
<dbReference type="PANTHER" id="PTHR18895">
    <property type="entry name" value="HEMK METHYLTRANSFERASE"/>
    <property type="match status" value="1"/>
</dbReference>
<dbReference type="InterPro" id="IPR029063">
    <property type="entry name" value="SAM-dependent_MTases_sf"/>
</dbReference>
<accession>A0A1H9KGQ5</accession>
<dbReference type="RefSeq" id="WP_092580562.1">
    <property type="nucleotide sequence ID" value="NZ_FOFN01000004.1"/>
</dbReference>
<dbReference type="NCBIfam" id="TIGR03534">
    <property type="entry name" value="RF_mod_PrmC"/>
    <property type="match status" value="1"/>
</dbReference>
<dbReference type="AlphaFoldDB" id="A0A1H9KGQ5"/>
<proteinExistence type="inferred from homology"/>
<evidence type="ECO:0000256" key="5">
    <source>
        <dbReference type="HAMAP-Rule" id="MF_02126"/>
    </source>
</evidence>
<dbReference type="GO" id="GO:0003676">
    <property type="term" value="F:nucleic acid binding"/>
    <property type="evidence" value="ECO:0007669"/>
    <property type="project" value="InterPro"/>
</dbReference>
<dbReference type="CDD" id="cd02440">
    <property type="entry name" value="AdoMet_MTases"/>
    <property type="match status" value="1"/>
</dbReference>
<dbReference type="InterPro" id="IPR004556">
    <property type="entry name" value="HemK-like"/>
</dbReference>
<dbReference type="OrthoDB" id="9800643at2"/>
<gene>
    <name evidence="5" type="primary">prmC</name>
    <name evidence="7" type="ORF">SAMN05421824_2748</name>
</gene>
<feature type="binding site" evidence="5">
    <location>
        <begin position="195"/>
        <end position="198"/>
    </location>
    <ligand>
        <name>substrate</name>
    </ligand>
</feature>
<dbReference type="InterPro" id="IPR019874">
    <property type="entry name" value="RF_methyltr_PrmC"/>
</dbReference>
<dbReference type="GO" id="GO:0032259">
    <property type="term" value="P:methylation"/>
    <property type="evidence" value="ECO:0007669"/>
    <property type="project" value="UniProtKB-KW"/>
</dbReference>
<dbReference type="EMBL" id="FOFN01000004">
    <property type="protein sequence ID" value="SEQ98321.1"/>
    <property type="molecule type" value="Genomic_DNA"/>
</dbReference>
<evidence type="ECO:0000313" key="8">
    <source>
        <dbReference type="Proteomes" id="UP000198999"/>
    </source>
</evidence>
<keyword evidence="3 5" id="KW-0949">S-adenosyl-L-methionine</keyword>
<evidence type="ECO:0000256" key="1">
    <source>
        <dbReference type="ARBA" id="ARBA00022603"/>
    </source>
</evidence>
<dbReference type="Proteomes" id="UP000198999">
    <property type="component" value="Unassembled WGS sequence"/>
</dbReference>
<dbReference type="STRING" id="419940.SAMN05421824_2748"/>
<dbReference type="PANTHER" id="PTHR18895:SF74">
    <property type="entry name" value="MTRF1L RELEASE FACTOR GLUTAMINE METHYLTRANSFERASE"/>
    <property type="match status" value="1"/>
</dbReference>
<comment type="function">
    <text evidence="5">Methylates the class 1 translation termination release factors RF1/PrfA and RF2/PrfB on the glutamine residue of the universally conserved GGQ motif.</text>
</comment>
<dbReference type="InterPro" id="IPR002052">
    <property type="entry name" value="DNA_methylase_N6_adenine_CS"/>
</dbReference>
<dbReference type="InterPro" id="IPR050320">
    <property type="entry name" value="N5-glutamine_MTase"/>
</dbReference>
<evidence type="ECO:0000313" key="7">
    <source>
        <dbReference type="EMBL" id="SEQ98321.1"/>
    </source>
</evidence>
<name>A0A1H9KGQ5_9FLAO</name>
<dbReference type="PROSITE" id="PS00092">
    <property type="entry name" value="N6_MTASE"/>
    <property type="match status" value="1"/>
</dbReference>
<dbReference type="InterPro" id="IPR007848">
    <property type="entry name" value="Small_mtfrase_dom"/>
</dbReference>
<evidence type="ECO:0000256" key="3">
    <source>
        <dbReference type="ARBA" id="ARBA00022691"/>
    </source>
</evidence>
<dbReference type="EC" id="2.1.1.297" evidence="5"/>
<comment type="catalytic activity">
    <reaction evidence="4 5">
        <text>L-glutaminyl-[peptide chain release factor] + S-adenosyl-L-methionine = N(5)-methyl-L-glutaminyl-[peptide chain release factor] + S-adenosyl-L-homocysteine + H(+)</text>
        <dbReference type="Rhea" id="RHEA:42896"/>
        <dbReference type="Rhea" id="RHEA-COMP:10271"/>
        <dbReference type="Rhea" id="RHEA-COMP:10272"/>
        <dbReference type="ChEBI" id="CHEBI:15378"/>
        <dbReference type="ChEBI" id="CHEBI:30011"/>
        <dbReference type="ChEBI" id="CHEBI:57856"/>
        <dbReference type="ChEBI" id="CHEBI:59789"/>
        <dbReference type="ChEBI" id="CHEBI:61891"/>
        <dbReference type="EC" id="2.1.1.297"/>
    </reaction>
</comment>
<comment type="caution">
    <text evidence="5">Lacks conserved residue(s) required for the propagation of feature annotation.</text>
</comment>
<feature type="binding site" evidence="5">
    <location>
        <position position="195"/>
    </location>
    <ligand>
        <name>S-adenosyl-L-methionine</name>
        <dbReference type="ChEBI" id="CHEBI:59789"/>
    </ligand>
</feature>